<organism evidence="2 3">
    <name type="scientific">Polymorphum gilvum (strain LMG 25793 / CGMCC 1.9160 / SL003B-26A1)</name>
    <dbReference type="NCBI Taxonomy" id="991905"/>
    <lineage>
        <taxon>Bacteria</taxon>
        <taxon>Pseudomonadati</taxon>
        <taxon>Pseudomonadota</taxon>
        <taxon>Alphaproteobacteria</taxon>
        <taxon>Rhodobacterales</taxon>
        <taxon>Paracoccaceae</taxon>
        <taxon>Polymorphum</taxon>
    </lineage>
</organism>
<dbReference type="OrthoDB" id="7467461at2"/>
<sequence length="230" mass="26142">MTFQHIHTFVGDGPRKRPASVPVRRASRPKGRCEAAFWQPIGRHEAKAVLMAAKRFELAERRPGERSGPLGSVAIELLELLVRLVDFRTGRLEPSIQTMMHRLKRSKDAIVRAMKNLRRHGFIDWLRRYEPTGLDGRGPQLRQTSNAYRLCLPQAARRILGFFGMTTPVPDDHLHARQTSEAETEERLASLPLDRWATFIAADDVIGRTLARFARSIEQRESAGQAESMI</sequence>
<dbReference type="RefSeq" id="WP_013654330.1">
    <property type="nucleotide sequence ID" value="NC_015259.1"/>
</dbReference>
<dbReference type="Proteomes" id="UP000008130">
    <property type="component" value="Chromosome"/>
</dbReference>
<dbReference type="HOGENOM" id="CLU_093146_0_0_5"/>
<proteinExistence type="predicted"/>
<dbReference type="EMBL" id="CP002568">
    <property type="protein sequence ID" value="ADZ72021.1"/>
    <property type="molecule type" value="Genomic_DNA"/>
</dbReference>
<reference evidence="2 3" key="1">
    <citation type="journal article" date="2011" name="J. Bacteriol.">
        <title>Complete genome sequence of Polymorphum gilvum SL003B-26A1T, a crude oil-degrading bacterium from oil-polluted saline soil.</title>
        <authorList>
            <person name="Li S.G."/>
            <person name="Tang Y.Q."/>
            <person name="Nie Y."/>
            <person name="Cai M."/>
            <person name="Wu X.L."/>
        </authorList>
    </citation>
    <scope>NUCLEOTIDE SEQUENCE [LARGE SCALE GENOMIC DNA]</scope>
    <source>
        <strain evidence="3">LMG 25793 / CGMCC 1.9160 / SL003B-26A1</strain>
    </source>
</reference>
<protein>
    <submittedName>
        <fullName evidence="2">Replication protein A</fullName>
    </submittedName>
</protein>
<feature type="region of interest" description="Disordered" evidence="1">
    <location>
        <begin position="1"/>
        <end position="26"/>
    </location>
</feature>
<evidence type="ECO:0000313" key="3">
    <source>
        <dbReference type="Proteomes" id="UP000008130"/>
    </source>
</evidence>
<keyword evidence="3" id="KW-1185">Reference proteome</keyword>
<gene>
    <name evidence="2" type="primary">repA</name>
    <name evidence="2" type="ordered locus">SL003B_3599</name>
</gene>
<dbReference type="STRING" id="991905.SL003B_3599"/>
<evidence type="ECO:0000256" key="1">
    <source>
        <dbReference type="SAM" id="MobiDB-lite"/>
    </source>
</evidence>
<evidence type="ECO:0000313" key="2">
    <source>
        <dbReference type="EMBL" id="ADZ72021.1"/>
    </source>
</evidence>
<dbReference type="KEGG" id="pgv:SL003B_3599"/>
<dbReference type="eggNOG" id="COG1609">
    <property type="taxonomic scope" value="Bacteria"/>
</dbReference>
<dbReference type="AlphaFoldDB" id="F2J1W0"/>
<accession>F2J1W0</accession>
<name>F2J1W0_POLGS</name>